<keyword evidence="5" id="KW-1185">Reference proteome</keyword>
<sequence>MLGLLTVLSIAAAVCEAPEPPGSISWTQSFDKLEDYEVARTERVASEIQCVTLASRAASAQVAAYDAKTELCRTYRCRMGLPHCRKCRNVHKGNQSVWTARTNCWTTIQHRISDSTSFGVGYHRYKKGFGEGENGNFWIGLRTIRDLTSGPERQLLILMKLWNGTESFARYTRFSVDTEDNDFKLFISGFSGSSGVGDDLAQFNGKRFSAKDDASGDTEEDCARDAKGAWWFAGCPDGHPNGAYQTSSAVPGKGQGVIWSRPYGAEYSLKEVEMLLI</sequence>
<keyword evidence="2" id="KW-0732">Signal</keyword>
<dbReference type="InterPro" id="IPR014716">
    <property type="entry name" value="Fibrinogen_a/b/g_C_1"/>
</dbReference>
<dbReference type="PROSITE" id="PS00514">
    <property type="entry name" value="FIBRINOGEN_C_1"/>
    <property type="match status" value="1"/>
</dbReference>
<dbReference type="AlphaFoldDB" id="A0A267FRA6"/>
<dbReference type="GO" id="GO:0005615">
    <property type="term" value="C:extracellular space"/>
    <property type="evidence" value="ECO:0007669"/>
    <property type="project" value="TreeGrafter"/>
</dbReference>
<dbReference type="OrthoDB" id="6121324at2759"/>
<evidence type="ECO:0000313" key="4">
    <source>
        <dbReference type="EMBL" id="PAA76350.1"/>
    </source>
</evidence>
<dbReference type="InterPro" id="IPR002181">
    <property type="entry name" value="Fibrinogen_a/b/g_C_dom"/>
</dbReference>
<feature type="chain" id="PRO_5012899109" description="Fibrinogen C-terminal domain-containing protein" evidence="2">
    <location>
        <begin position="18"/>
        <end position="277"/>
    </location>
</feature>
<proteinExistence type="predicted"/>
<name>A0A267FRA6_9PLAT</name>
<comment type="caution">
    <text evidence="4">The sequence shown here is derived from an EMBL/GenBank/DDBJ whole genome shotgun (WGS) entry which is preliminary data.</text>
</comment>
<dbReference type="SUPFAM" id="SSF56496">
    <property type="entry name" value="Fibrinogen C-terminal domain-like"/>
    <property type="match status" value="1"/>
</dbReference>
<dbReference type="InterPro" id="IPR020837">
    <property type="entry name" value="Fibrinogen_CS"/>
</dbReference>
<evidence type="ECO:0000256" key="2">
    <source>
        <dbReference type="SAM" id="SignalP"/>
    </source>
</evidence>
<gene>
    <name evidence="4" type="ORF">BOX15_Mlig028100g1</name>
</gene>
<evidence type="ECO:0000259" key="3">
    <source>
        <dbReference type="PROSITE" id="PS51406"/>
    </source>
</evidence>
<dbReference type="Pfam" id="PF00147">
    <property type="entry name" value="Fibrinogen_C"/>
    <property type="match status" value="1"/>
</dbReference>
<reference evidence="4 5" key="1">
    <citation type="submission" date="2017-06" db="EMBL/GenBank/DDBJ databases">
        <title>A platform for efficient transgenesis in Macrostomum lignano, a flatworm model organism for stem cell research.</title>
        <authorList>
            <person name="Berezikov E."/>
        </authorList>
    </citation>
    <scope>NUCLEOTIDE SEQUENCE [LARGE SCALE GENOMIC DNA]</scope>
    <source>
        <strain evidence="4">DV1</strain>
        <tissue evidence="4">Whole organism</tissue>
    </source>
</reference>
<dbReference type="EMBL" id="NIVC01000827">
    <property type="protein sequence ID" value="PAA76350.1"/>
    <property type="molecule type" value="Genomic_DNA"/>
</dbReference>
<dbReference type="SMART" id="SM00186">
    <property type="entry name" value="FBG"/>
    <property type="match status" value="1"/>
</dbReference>
<accession>A0A267FRA6</accession>
<dbReference type="PANTHER" id="PTHR19143">
    <property type="entry name" value="FIBRINOGEN/TENASCIN/ANGIOPOEITIN"/>
    <property type="match status" value="1"/>
</dbReference>
<feature type="domain" description="Fibrinogen C-terminal" evidence="3">
    <location>
        <begin position="41"/>
        <end position="277"/>
    </location>
</feature>
<dbReference type="Gene3D" id="3.90.215.10">
    <property type="entry name" value="Gamma Fibrinogen, chain A, domain 1"/>
    <property type="match status" value="1"/>
</dbReference>
<protein>
    <recommendedName>
        <fullName evidence="3">Fibrinogen C-terminal domain-containing protein</fullName>
    </recommendedName>
</protein>
<evidence type="ECO:0000313" key="5">
    <source>
        <dbReference type="Proteomes" id="UP000215902"/>
    </source>
</evidence>
<organism evidence="4 5">
    <name type="scientific">Macrostomum lignano</name>
    <dbReference type="NCBI Taxonomy" id="282301"/>
    <lineage>
        <taxon>Eukaryota</taxon>
        <taxon>Metazoa</taxon>
        <taxon>Spiralia</taxon>
        <taxon>Lophotrochozoa</taxon>
        <taxon>Platyhelminthes</taxon>
        <taxon>Rhabditophora</taxon>
        <taxon>Macrostomorpha</taxon>
        <taxon>Macrostomida</taxon>
        <taxon>Macrostomidae</taxon>
        <taxon>Macrostomum</taxon>
    </lineage>
</organism>
<keyword evidence="1" id="KW-1015">Disulfide bond</keyword>
<evidence type="ECO:0000256" key="1">
    <source>
        <dbReference type="ARBA" id="ARBA00023157"/>
    </source>
</evidence>
<dbReference type="Proteomes" id="UP000215902">
    <property type="component" value="Unassembled WGS sequence"/>
</dbReference>
<dbReference type="InterPro" id="IPR036056">
    <property type="entry name" value="Fibrinogen-like_C"/>
</dbReference>
<feature type="signal peptide" evidence="2">
    <location>
        <begin position="1"/>
        <end position="17"/>
    </location>
</feature>
<dbReference type="InterPro" id="IPR050373">
    <property type="entry name" value="Fibrinogen_C-term_domain"/>
</dbReference>
<dbReference type="STRING" id="282301.A0A267FRA6"/>
<dbReference type="PROSITE" id="PS51406">
    <property type="entry name" value="FIBRINOGEN_C_2"/>
    <property type="match status" value="1"/>
</dbReference>